<reference evidence="1 2" key="1">
    <citation type="submission" date="2016-10" db="EMBL/GenBank/DDBJ databases">
        <authorList>
            <person name="de Groot N.N."/>
        </authorList>
    </citation>
    <scope>NUCLEOTIDE SEQUENCE [LARGE SCALE GENOMIC DNA]</scope>
    <source>
        <strain evidence="1 2">AR40</strain>
    </source>
</reference>
<dbReference type="Proteomes" id="UP000182584">
    <property type="component" value="Unassembled WGS sequence"/>
</dbReference>
<dbReference type="OrthoDB" id="9801976at2"/>
<dbReference type="InterPro" id="IPR024272">
    <property type="entry name" value="MAFF-rel"/>
</dbReference>
<proteinExistence type="predicted"/>
<dbReference type="RefSeq" id="WP_022775089.1">
    <property type="nucleotide sequence ID" value="NZ_FOGJ01000023.1"/>
</dbReference>
<organism evidence="1 2">
    <name type="scientific">Butyrivibrio fibrisolvens</name>
    <dbReference type="NCBI Taxonomy" id="831"/>
    <lineage>
        <taxon>Bacteria</taxon>
        <taxon>Bacillati</taxon>
        <taxon>Bacillota</taxon>
        <taxon>Clostridia</taxon>
        <taxon>Lachnospirales</taxon>
        <taxon>Lachnospiraceae</taxon>
        <taxon>Butyrivibrio</taxon>
    </lineage>
</organism>
<dbReference type="Pfam" id="PF12750">
    <property type="entry name" value="Maff2"/>
    <property type="match status" value="1"/>
</dbReference>
<dbReference type="EMBL" id="FOGJ01000023">
    <property type="protein sequence ID" value="SES21369.1"/>
    <property type="molecule type" value="Genomic_DNA"/>
</dbReference>
<gene>
    <name evidence="1" type="ORF">SAMN04487884_12351</name>
</gene>
<evidence type="ECO:0000313" key="2">
    <source>
        <dbReference type="Proteomes" id="UP000182584"/>
    </source>
</evidence>
<evidence type="ECO:0000313" key="1">
    <source>
        <dbReference type="EMBL" id="SES21369.1"/>
    </source>
</evidence>
<dbReference type="AlphaFoldDB" id="A0A1H9VIH1"/>
<name>A0A1H9VIH1_BUTFI</name>
<protein>
    <submittedName>
        <fullName evidence="1">Maff2 family protein</fullName>
    </submittedName>
</protein>
<sequence>MSGVFTEGIKQLTTIVEVIGGGVAAWGCMNLLEGYGGDNPGSKSQGIKQVIAGGGIYLIGAKVISAIKFA</sequence>
<accession>A0A1H9VIH1</accession>